<keyword evidence="8" id="KW-1185">Reference proteome</keyword>
<gene>
    <name evidence="7" type="ORF">OUY24_07155</name>
</gene>
<dbReference type="SMART" id="SM00345">
    <property type="entry name" value="HTH_GNTR"/>
    <property type="match status" value="1"/>
</dbReference>
<dbReference type="CDD" id="cd00609">
    <property type="entry name" value="AAT_like"/>
    <property type="match status" value="1"/>
</dbReference>
<dbReference type="SUPFAM" id="SSF46785">
    <property type="entry name" value="Winged helix' DNA-binding domain"/>
    <property type="match status" value="1"/>
</dbReference>
<dbReference type="GO" id="GO:0008483">
    <property type="term" value="F:transaminase activity"/>
    <property type="evidence" value="ECO:0007669"/>
    <property type="project" value="UniProtKB-KW"/>
</dbReference>
<keyword evidence="4" id="KW-0238">DNA-binding</keyword>
<comment type="similarity">
    <text evidence="1">In the C-terminal section; belongs to the class-I pyridoxal-phosphate-dependent aminotransferase family.</text>
</comment>
<protein>
    <submittedName>
        <fullName evidence="7">PLP-dependent aminotransferase family protein</fullName>
    </submittedName>
</protein>
<dbReference type="InterPro" id="IPR036390">
    <property type="entry name" value="WH_DNA-bd_sf"/>
</dbReference>
<dbReference type="Proteomes" id="UP001212498">
    <property type="component" value="Unassembled WGS sequence"/>
</dbReference>
<dbReference type="InterPro" id="IPR015421">
    <property type="entry name" value="PyrdxlP-dep_Trfase_major"/>
</dbReference>
<dbReference type="PANTHER" id="PTHR46577">
    <property type="entry name" value="HTH-TYPE TRANSCRIPTIONAL REGULATORY PROTEIN GABR"/>
    <property type="match status" value="1"/>
</dbReference>
<evidence type="ECO:0000256" key="2">
    <source>
        <dbReference type="ARBA" id="ARBA00022898"/>
    </source>
</evidence>
<name>A0ABT4SSZ7_9ACTN</name>
<sequence length="476" mass="50816">MRFLSAGQVARLVDAGPHARPYYRALADAMRAAVMGGQIPVRVRMPAERDLARTLGVSRTTVTAAYDLLRERGFLESRQGSGSWTALPDPAVTADNPWLAVDGEGLIQLHAAAPPAPSALRAAMAQAVEEVPRYGMGNGYHPLGLPVLRERIAARYTERGLATRPEQILVTTGSQHAIMVVLGVLAGAGDAIIVESPTYPHAIDAARRLGARVTSVGVSSGGWPEDLVSGAMRQAAARLAYLMPDFQNPTGALMDDATRSAVVGAARRTGTFLLVDETWSELALDEVPRTAPMAAFDTGGTVISIGSASKLWWGGLRIGWIRTTAALARRMAQHRASVDIASPVLEQLVVAALFERLAQTRAERRRTLRASRDALVTELRARLPGWEFAVPPGGGTLWIRLDSGSAASLAEAAACHGVRIAPGPWFGLEGTLDGYLRLPFTQPPQVLKEAVTRLHTARRLGLTGAVRRPDALSPMV</sequence>
<dbReference type="Gene3D" id="1.10.10.10">
    <property type="entry name" value="Winged helix-like DNA-binding domain superfamily/Winged helix DNA-binding domain"/>
    <property type="match status" value="1"/>
</dbReference>
<keyword evidence="3" id="KW-0805">Transcription regulation</keyword>
<dbReference type="InterPro" id="IPR000524">
    <property type="entry name" value="Tscrpt_reg_HTH_GntR"/>
</dbReference>
<keyword evidence="7" id="KW-0808">Transferase</keyword>
<keyword evidence="7" id="KW-0032">Aminotransferase</keyword>
<dbReference type="InterPro" id="IPR015424">
    <property type="entry name" value="PyrdxlP-dep_Trfase"/>
</dbReference>
<reference evidence="7 8" key="1">
    <citation type="submission" date="2022-11" db="EMBL/GenBank/DDBJ databases">
        <title>Nonomuraea corallina sp. nov., a new species of the genus Nonomuraea isolated from sea side sediment in Thai sea.</title>
        <authorList>
            <person name="Ngamcharungchit C."/>
            <person name="Matsumoto A."/>
            <person name="Suriyachadkun C."/>
            <person name="Panbangred W."/>
            <person name="Inahashi Y."/>
            <person name="Intra B."/>
        </authorList>
    </citation>
    <scope>NUCLEOTIDE SEQUENCE [LARGE SCALE GENOMIC DNA]</scope>
    <source>
        <strain evidence="7 8">DSM 43553</strain>
    </source>
</reference>
<evidence type="ECO:0000313" key="8">
    <source>
        <dbReference type="Proteomes" id="UP001212498"/>
    </source>
</evidence>
<dbReference type="Pfam" id="PF00155">
    <property type="entry name" value="Aminotran_1_2"/>
    <property type="match status" value="1"/>
</dbReference>
<dbReference type="SUPFAM" id="SSF53383">
    <property type="entry name" value="PLP-dependent transferases"/>
    <property type="match status" value="1"/>
</dbReference>
<organism evidence="7 8">
    <name type="scientific">Nonomuraea ferruginea</name>
    <dbReference type="NCBI Taxonomy" id="46174"/>
    <lineage>
        <taxon>Bacteria</taxon>
        <taxon>Bacillati</taxon>
        <taxon>Actinomycetota</taxon>
        <taxon>Actinomycetes</taxon>
        <taxon>Streptosporangiales</taxon>
        <taxon>Streptosporangiaceae</taxon>
        <taxon>Nonomuraea</taxon>
    </lineage>
</organism>
<comment type="caution">
    <text evidence="7">The sequence shown here is derived from an EMBL/GenBank/DDBJ whole genome shotgun (WGS) entry which is preliminary data.</text>
</comment>
<evidence type="ECO:0000256" key="5">
    <source>
        <dbReference type="ARBA" id="ARBA00023163"/>
    </source>
</evidence>
<keyword evidence="5" id="KW-0804">Transcription</keyword>
<dbReference type="InterPro" id="IPR015422">
    <property type="entry name" value="PyrdxlP-dep_Trfase_small"/>
</dbReference>
<dbReference type="Pfam" id="PF00392">
    <property type="entry name" value="GntR"/>
    <property type="match status" value="1"/>
</dbReference>
<dbReference type="PRINTS" id="PR00035">
    <property type="entry name" value="HTHGNTR"/>
</dbReference>
<keyword evidence="2" id="KW-0663">Pyridoxal phosphate</keyword>
<dbReference type="Gene3D" id="3.40.640.10">
    <property type="entry name" value="Type I PLP-dependent aspartate aminotransferase-like (Major domain)"/>
    <property type="match status" value="1"/>
</dbReference>
<dbReference type="Gene3D" id="3.90.1150.10">
    <property type="entry name" value="Aspartate Aminotransferase, domain 1"/>
    <property type="match status" value="1"/>
</dbReference>
<dbReference type="InterPro" id="IPR036388">
    <property type="entry name" value="WH-like_DNA-bd_sf"/>
</dbReference>
<evidence type="ECO:0000259" key="6">
    <source>
        <dbReference type="PROSITE" id="PS50949"/>
    </source>
</evidence>
<accession>A0ABT4SSZ7</accession>
<proteinExistence type="inferred from homology"/>
<dbReference type="InterPro" id="IPR004839">
    <property type="entry name" value="Aminotransferase_I/II_large"/>
</dbReference>
<evidence type="ECO:0000313" key="7">
    <source>
        <dbReference type="EMBL" id="MDA0640393.1"/>
    </source>
</evidence>
<dbReference type="PROSITE" id="PS50949">
    <property type="entry name" value="HTH_GNTR"/>
    <property type="match status" value="1"/>
</dbReference>
<feature type="domain" description="HTH gntR-type" evidence="6">
    <location>
        <begin position="20"/>
        <end position="88"/>
    </location>
</feature>
<dbReference type="CDD" id="cd07377">
    <property type="entry name" value="WHTH_GntR"/>
    <property type="match status" value="1"/>
</dbReference>
<evidence type="ECO:0000256" key="1">
    <source>
        <dbReference type="ARBA" id="ARBA00005384"/>
    </source>
</evidence>
<evidence type="ECO:0000256" key="4">
    <source>
        <dbReference type="ARBA" id="ARBA00023125"/>
    </source>
</evidence>
<dbReference type="PANTHER" id="PTHR46577:SF1">
    <property type="entry name" value="HTH-TYPE TRANSCRIPTIONAL REGULATORY PROTEIN GABR"/>
    <property type="match status" value="1"/>
</dbReference>
<dbReference type="RefSeq" id="WP_271275629.1">
    <property type="nucleotide sequence ID" value="NZ_BAABFD010000015.1"/>
</dbReference>
<evidence type="ECO:0000256" key="3">
    <source>
        <dbReference type="ARBA" id="ARBA00023015"/>
    </source>
</evidence>
<dbReference type="EMBL" id="JAPNUD010000012">
    <property type="protein sequence ID" value="MDA0640393.1"/>
    <property type="molecule type" value="Genomic_DNA"/>
</dbReference>
<dbReference type="InterPro" id="IPR051446">
    <property type="entry name" value="HTH_trans_reg/aminotransferase"/>
</dbReference>